<evidence type="ECO:0000256" key="5">
    <source>
        <dbReference type="ARBA" id="ARBA00012102"/>
    </source>
</evidence>
<evidence type="ECO:0000256" key="7">
    <source>
        <dbReference type="ARBA" id="ARBA00022490"/>
    </source>
</evidence>
<evidence type="ECO:0000313" key="20">
    <source>
        <dbReference type="Proteomes" id="UP000051751"/>
    </source>
</evidence>
<comment type="catalytic activity">
    <reaction evidence="1 14 15">
        <text>(R)-pantothenate + ATP = (R)-4'-phosphopantothenate + ADP + H(+)</text>
        <dbReference type="Rhea" id="RHEA:16373"/>
        <dbReference type="ChEBI" id="CHEBI:10986"/>
        <dbReference type="ChEBI" id="CHEBI:15378"/>
        <dbReference type="ChEBI" id="CHEBI:29032"/>
        <dbReference type="ChEBI" id="CHEBI:30616"/>
        <dbReference type="ChEBI" id="CHEBI:456216"/>
        <dbReference type="EC" id="2.7.1.33"/>
    </reaction>
</comment>
<comment type="similarity">
    <text evidence="4 14 15">Belongs to the prokaryotic pantothenate kinase family.</text>
</comment>
<protein>
    <recommendedName>
        <fullName evidence="6 14">Pantothenate kinase</fullName>
        <ecNumber evidence="5 14">2.7.1.33</ecNumber>
    </recommendedName>
    <alternativeName>
        <fullName evidence="13 14">Pantothenic acid kinase</fullName>
    </alternativeName>
</protein>
<evidence type="ECO:0000259" key="16">
    <source>
        <dbReference type="Pfam" id="PF00485"/>
    </source>
</evidence>
<evidence type="ECO:0000313" key="17">
    <source>
        <dbReference type="EMBL" id="KRN28205.1"/>
    </source>
</evidence>
<dbReference type="InterPro" id="IPR027417">
    <property type="entry name" value="P-loop_NTPase"/>
</dbReference>
<organism evidence="18 19">
    <name type="scientific">Lactobacillus selangorensis</name>
    <dbReference type="NCBI Taxonomy" id="81857"/>
    <lineage>
        <taxon>Bacteria</taxon>
        <taxon>Bacillati</taxon>
        <taxon>Bacillota</taxon>
        <taxon>Bacilli</taxon>
        <taxon>Lactobacillales</taxon>
        <taxon>Lactobacillaceae</taxon>
        <taxon>Lactobacillus</taxon>
    </lineage>
</organism>
<proteinExistence type="inferred from homology"/>
<dbReference type="GO" id="GO:0005524">
    <property type="term" value="F:ATP binding"/>
    <property type="evidence" value="ECO:0007669"/>
    <property type="project" value="UniProtKB-UniRule"/>
</dbReference>
<sequence length="307" mass="35390">MQEKLNFYVIPRAEWQKLEKPADGGVSQATLNRIKSVNDKISVADVKEVYAPLLQFIKLAYQHYQTKLAAKNAFLHVQPNPAPFIIGIAGSVAVGKSTSARLLNLLLQQAYPDKKVQQITTDGFLYPNQILKEKGLFDRKGFPESYDMRKLVYFLNIVKKNEGPVQAPYYSHEENDIIKDRFETIDRPDILIVEGINVLQLTTDAPLFVSDFFDFSLYIDAPTDLIEQWFLERVATLIDRAGDDPAEEFYAPTPEKRQKFLDWADSVWQTVNLPNLNDYILPTRKRADVVLHKTAHHRIDQIYLRKY</sequence>
<evidence type="ECO:0000256" key="12">
    <source>
        <dbReference type="ARBA" id="ARBA00022993"/>
    </source>
</evidence>
<keyword evidence="10 14" id="KW-0418">Kinase</keyword>
<dbReference type="Proteomes" id="UP000051751">
    <property type="component" value="Unassembled WGS sequence"/>
</dbReference>
<dbReference type="PIRSF" id="PIRSF000545">
    <property type="entry name" value="Pantothenate_kin"/>
    <property type="match status" value="1"/>
</dbReference>
<keyword evidence="19" id="KW-1185">Reference proteome</keyword>
<keyword evidence="7 14" id="KW-0963">Cytoplasm</keyword>
<evidence type="ECO:0000256" key="15">
    <source>
        <dbReference type="RuleBase" id="RU003530"/>
    </source>
</evidence>
<dbReference type="NCBIfam" id="TIGR00554">
    <property type="entry name" value="panK_bact"/>
    <property type="match status" value="1"/>
</dbReference>
<dbReference type="HAMAP" id="MF_00215">
    <property type="entry name" value="Pantothen_kinase_1"/>
    <property type="match status" value="1"/>
</dbReference>
<accession>A0A0R2FZN4</accession>
<keyword evidence="9 14" id="KW-0547">Nucleotide-binding</keyword>
<dbReference type="RefSeq" id="WP_057770314.1">
    <property type="nucleotide sequence ID" value="NZ_JQAT01000004.1"/>
</dbReference>
<reference evidence="19 20" key="1">
    <citation type="journal article" date="2015" name="Genome Announc.">
        <title>Expanding the biotechnology potential of lactobacilli through comparative genomics of 213 strains and associated genera.</title>
        <authorList>
            <person name="Sun Z."/>
            <person name="Harris H.M."/>
            <person name="McCann A."/>
            <person name="Guo C."/>
            <person name="Argimon S."/>
            <person name="Zhang W."/>
            <person name="Yang X."/>
            <person name="Jeffery I.B."/>
            <person name="Cooney J.C."/>
            <person name="Kagawa T.F."/>
            <person name="Liu W."/>
            <person name="Song Y."/>
            <person name="Salvetti E."/>
            <person name="Wrobel A."/>
            <person name="Rasinkangas P."/>
            <person name="Parkhill J."/>
            <person name="Rea M.C."/>
            <person name="O'Sullivan O."/>
            <person name="Ritari J."/>
            <person name="Douillard F.P."/>
            <person name="Paul Ross R."/>
            <person name="Yang R."/>
            <person name="Briner A.E."/>
            <person name="Felis G.E."/>
            <person name="de Vos W.M."/>
            <person name="Barrangou R."/>
            <person name="Klaenhammer T.R."/>
            <person name="Caufield P.W."/>
            <person name="Cui Y."/>
            <person name="Zhang H."/>
            <person name="O'Toole P.W."/>
        </authorList>
    </citation>
    <scope>NUCLEOTIDE SEQUENCE [LARGE SCALE GENOMIC DNA]</scope>
    <source>
        <strain evidence="17 20">ATCC BAA-66</strain>
        <strain evidence="18 19">DSM 13344</strain>
    </source>
</reference>
<evidence type="ECO:0000256" key="6">
    <source>
        <dbReference type="ARBA" id="ARBA00015080"/>
    </source>
</evidence>
<evidence type="ECO:0000313" key="18">
    <source>
        <dbReference type="EMBL" id="KRN30919.1"/>
    </source>
</evidence>
<dbReference type="EMBL" id="JQAZ01000005">
    <property type="protein sequence ID" value="KRN30919.1"/>
    <property type="molecule type" value="Genomic_DNA"/>
</dbReference>
<dbReference type="InterPro" id="IPR004566">
    <property type="entry name" value="PanK"/>
</dbReference>
<dbReference type="STRING" id="81857.IV38_GL001659"/>
<evidence type="ECO:0000256" key="2">
    <source>
        <dbReference type="ARBA" id="ARBA00004496"/>
    </source>
</evidence>
<dbReference type="CDD" id="cd02025">
    <property type="entry name" value="PanK"/>
    <property type="match status" value="1"/>
</dbReference>
<evidence type="ECO:0000256" key="8">
    <source>
        <dbReference type="ARBA" id="ARBA00022679"/>
    </source>
</evidence>
<evidence type="ECO:0000256" key="10">
    <source>
        <dbReference type="ARBA" id="ARBA00022777"/>
    </source>
</evidence>
<dbReference type="OrthoDB" id="1550976at2"/>
<dbReference type="Gene3D" id="3.40.50.300">
    <property type="entry name" value="P-loop containing nucleotide triphosphate hydrolases"/>
    <property type="match status" value="1"/>
</dbReference>
<dbReference type="PATRIC" id="fig|81857.3.peg.1670"/>
<dbReference type="Proteomes" id="UP000051645">
    <property type="component" value="Unassembled WGS sequence"/>
</dbReference>
<evidence type="ECO:0000256" key="1">
    <source>
        <dbReference type="ARBA" id="ARBA00001206"/>
    </source>
</evidence>
<dbReference type="GO" id="GO:0005737">
    <property type="term" value="C:cytoplasm"/>
    <property type="evidence" value="ECO:0007669"/>
    <property type="project" value="UniProtKB-SubCell"/>
</dbReference>
<evidence type="ECO:0000313" key="19">
    <source>
        <dbReference type="Proteomes" id="UP000051645"/>
    </source>
</evidence>
<dbReference type="Pfam" id="PF00485">
    <property type="entry name" value="PRK"/>
    <property type="match status" value="1"/>
</dbReference>
<dbReference type="GO" id="GO:0004594">
    <property type="term" value="F:pantothenate kinase activity"/>
    <property type="evidence" value="ECO:0007669"/>
    <property type="project" value="UniProtKB-UniRule"/>
</dbReference>
<keyword evidence="8 14" id="KW-0808">Transferase</keyword>
<comment type="subcellular location">
    <subcellularLocation>
        <location evidence="2 14 15">Cytoplasm</location>
    </subcellularLocation>
</comment>
<evidence type="ECO:0000256" key="13">
    <source>
        <dbReference type="ARBA" id="ARBA00032866"/>
    </source>
</evidence>
<evidence type="ECO:0000256" key="4">
    <source>
        <dbReference type="ARBA" id="ARBA00006087"/>
    </source>
</evidence>
<dbReference type="EMBL" id="JQAT01000004">
    <property type="protein sequence ID" value="KRN28205.1"/>
    <property type="molecule type" value="Genomic_DNA"/>
</dbReference>
<name>A0A0R2FZN4_9LACO</name>
<dbReference type="PANTHER" id="PTHR10285">
    <property type="entry name" value="URIDINE KINASE"/>
    <property type="match status" value="1"/>
</dbReference>
<dbReference type="InterPro" id="IPR006083">
    <property type="entry name" value="PRK/URK"/>
</dbReference>
<dbReference type="SUPFAM" id="SSF52540">
    <property type="entry name" value="P-loop containing nucleoside triphosphate hydrolases"/>
    <property type="match status" value="1"/>
</dbReference>
<feature type="binding site" evidence="14">
    <location>
        <begin position="90"/>
        <end position="97"/>
    </location>
    <ligand>
        <name>ATP</name>
        <dbReference type="ChEBI" id="CHEBI:30616"/>
    </ligand>
</feature>
<evidence type="ECO:0000256" key="14">
    <source>
        <dbReference type="HAMAP-Rule" id="MF_00215"/>
    </source>
</evidence>
<dbReference type="GO" id="GO:0015937">
    <property type="term" value="P:coenzyme A biosynthetic process"/>
    <property type="evidence" value="ECO:0007669"/>
    <property type="project" value="UniProtKB-UniRule"/>
</dbReference>
<dbReference type="EC" id="2.7.1.33" evidence="5 14"/>
<comment type="pathway">
    <text evidence="3 14 15">Cofactor biosynthesis; coenzyme A biosynthesis; CoA from (R)-pantothenate: step 1/5.</text>
</comment>
<feature type="domain" description="Phosphoribulokinase/uridine kinase" evidence="16">
    <location>
        <begin position="85"/>
        <end position="233"/>
    </location>
</feature>
<keyword evidence="12 14" id="KW-0173">Coenzyme A biosynthesis</keyword>
<evidence type="ECO:0000256" key="3">
    <source>
        <dbReference type="ARBA" id="ARBA00005225"/>
    </source>
</evidence>
<comment type="caution">
    <text evidence="18">The sequence shown here is derived from an EMBL/GenBank/DDBJ whole genome shotgun (WGS) entry which is preliminary data.</text>
</comment>
<gene>
    <name evidence="14" type="primary">coaA</name>
    <name evidence="17" type="ORF">IV38_GL001659</name>
    <name evidence="18" type="ORF">IV40_GL001556</name>
</gene>
<dbReference type="AlphaFoldDB" id="A0A0R2FZN4"/>
<evidence type="ECO:0000256" key="11">
    <source>
        <dbReference type="ARBA" id="ARBA00022840"/>
    </source>
</evidence>
<dbReference type="UniPathway" id="UPA00241">
    <property type="reaction ID" value="UER00352"/>
</dbReference>
<keyword evidence="11 14" id="KW-0067">ATP-binding</keyword>
<evidence type="ECO:0000256" key="9">
    <source>
        <dbReference type="ARBA" id="ARBA00022741"/>
    </source>
</evidence>